<organism evidence="2">
    <name type="scientific">freshwater metagenome</name>
    <dbReference type="NCBI Taxonomy" id="449393"/>
    <lineage>
        <taxon>unclassified sequences</taxon>
        <taxon>metagenomes</taxon>
        <taxon>ecological metagenomes</taxon>
    </lineage>
</organism>
<evidence type="ECO:0000313" key="2">
    <source>
        <dbReference type="EMBL" id="CAB4619488.1"/>
    </source>
</evidence>
<dbReference type="InterPro" id="IPR016047">
    <property type="entry name" value="M23ase_b-sheet_dom"/>
</dbReference>
<feature type="domain" description="M23ase beta-sheet core" evidence="1">
    <location>
        <begin position="61"/>
        <end position="159"/>
    </location>
</feature>
<dbReference type="InterPro" id="IPR011055">
    <property type="entry name" value="Dup_hybrid_motif"/>
</dbReference>
<dbReference type="Gene3D" id="2.70.70.10">
    <property type="entry name" value="Glucose Permease (Domain IIA)"/>
    <property type="match status" value="1"/>
</dbReference>
<sequence length="176" mass="19561">MMKRVSIFTVTALISMVGLTWLQGAFALEPELEVKPWNPPLDAPIKLVNQYRQPNSDYSAGHRGIDYLAIENQRVLSPADGQVSFVGLVVNRNLISIRHQNGLQTEYEPVCSELKIGQPVSRGQQLGWLCQGKGNYDPHCDSADCLHFSLRKNGAYLSPLVQLGGMNPSRLLPFEN</sequence>
<protein>
    <submittedName>
        <fullName evidence="2">Unannotated protein</fullName>
    </submittedName>
</protein>
<accession>A0A6J6IE31</accession>
<proteinExistence type="predicted"/>
<dbReference type="InterPro" id="IPR050570">
    <property type="entry name" value="Cell_wall_metabolism_enzyme"/>
</dbReference>
<dbReference type="GO" id="GO:0004222">
    <property type="term" value="F:metalloendopeptidase activity"/>
    <property type="evidence" value="ECO:0007669"/>
    <property type="project" value="TreeGrafter"/>
</dbReference>
<evidence type="ECO:0000259" key="1">
    <source>
        <dbReference type="Pfam" id="PF01551"/>
    </source>
</evidence>
<dbReference type="SUPFAM" id="SSF51261">
    <property type="entry name" value="Duplicated hybrid motif"/>
    <property type="match status" value="1"/>
</dbReference>
<gene>
    <name evidence="2" type="ORF">UFOPK1909_00447</name>
</gene>
<dbReference type="CDD" id="cd12797">
    <property type="entry name" value="M23_peptidase"/>
    <property type="match status" value="1"/>
</dbReference>
<dbReference type="EMBL" id="CAEZVD010000030">
    <property type="protein sequence ID" value="CAB4619488.1"/>
    <property type="molecule type" value="Genomic_DNA"/>
</dbReference>
<dbReference type="Pfam" id="PF01551">
    <property type="entry name" value="Peptidase_M23"/>
    <property type="match status" value="1"/>
</dbReference>
<name>A0A6J6IE31_9ZZZZ</name>
<reference evidence="2" key="1">
    <citation type="submission" date="2020-05" db="EMBL/GenBank/DDBJ databases">
        <authorList>
            <person name="Chiriac C."/>
            <person name="Salcher M."/>
            <person name="Ghai R."/>
            <person name="Kavagutti S V."/>
        </authorList>
    </citation>
    <scope>NUCLEOTIDE SEQUENCE</scope>
</reference>
<dbReference type="PANTHER" id="PTHR21666">
    <property type="entry name" value="PEPTIDASE-RELATED"/>
    <property type="match status" value="1"/>
</dbReference>
<dbReference type="AlphaFoldDB" id="A0A6J6IE31"/>
<dbReference type="PANTHER" id="PTHR21666:SF270">
    <property type="entry name" value="MUREIN HYDROLASE ACTIVATOR ENVC"/>
    <property type="match status" value="1"/>
</dbReference>